<dbReference type="CDD" id="cd06850">
    <property type="entry name" value="biotinyl_domain"/>
    <property type="match status" value="1"/>
</dbReference>
<evidence type="ECO:0000313" key="10">
    <source>
        <dbReference type="EMBL" id="HJA07077.1"/>
    </source>
</evidence>
<dbReference type="EMBL" id="DXAK01000043">
    <property type="protein sequence ID" value="HJA07077.1"/>
    <property type="molecule type" value="Genomic_DNA"/>
</dbReference>
<dbReference type="InterPro" id="IPR001249">
    <property type="entry name" value="AcCoA_biotinCC"/>
</dbReference>
<evidence type="ECO:0000256" key="8">
    <source>
        <dbReference type="RuleBase" id="RU364072"/>
    </source>
</evidence>
<dbReference type="PROSITE" id="PS50968">
    <property type="entry name" value="BIOTINYL_LIPOYL"/>
    <property type="match status" value="1"/>
</dbReference>
<dbReference type="InterPro" id="IPR011053">
    <property type="entry name" value="Single_hybrid_motif"/>
</dbReference>
<dbReference type="PRINTS" id="PR01071">
    <property type="entry name" value="ACOABIOTINCC"/>
</dbReference>
<comment type="caution">
    <text evidence="10">The sequence shown here is derived from an EMBL/GenBank/DDBJ whole genome shotgun (WGS) entry which is preliminary data.</text>
</comment>
<dbReference type="AlphaFoldDB" id="A0A9D2HAU1"/>
<keyword evidence="3 8" id="KW-0444">Lipid biosynthesis</keyword>
<evidence type="ECO:0000256" key="1">
    <source>
        <dbReference type="ARBA" id="ARBA00005194"/>
    </source>
</evidence>
<dbReference type="PANTHER" id="PTHR45266:SF3">
    <property type="entry name" value="OXALOACETATE DECARBOXYLASE ALPHA CHAIN"/>
    <property type="match status" value="1"/>
</dbReference>
<reference evidence="10" key="2">
    <citation type="submission" date="2021-04" db="EMBL/GenBank/DDBJ databases">
        <authorList>
            <person name="Gilroy R."/>
        </authorList>
    </citation>
    <scope>NUCLEOTIDE SEQUENCE</scope>
    <source>
        <strain evidence="10">ChiSjej2B20-11307</strain>
    </source>
</reference>
<dbReference type="InterPro" id="IPR000089">
    <property type="entry name" value="Biotin_lipoyl"/>
</dbReference>
<accession>A0A9D2HAU1</accession>
<evidence type="ECO:0000256" key="5">
    <source>
        <dbReference type="ARBA" id="ARBA00023098"/>
    </source>
</evidence>
<dbReference type="PROSITE" id="PS00188">
    <property type="entry name" value="BIOTIN"/>
    <property type="match status" value="1"/>
</dbReference>
<evidence type="ECO:0000256" key="6">
    <source>
        <dbReference type="ARBA" id="ARBA00023160"/>
    </source>
</evidence>
<dbReference type="GO" id="GO:0009317">
    <property type="term" value="C:acetyl-CoA carboxylase complex"/>
    <property type="evidence" value="ECO:0007669"/>
    <property type="project" value="InterPro"/>
</dbReference>
<proteinExistence type="predicted"/>
<comment type="pathway">
    <text evidence="1 8">Lipid metabolism; fatty acid biosynthesis.</text>
</comment>
<keyword evidence="6 8" id="KW-0275">Fatty acid biosynthesis</keyword>
<dbReference type="Proteomes" id="UP000824223">
    <property type="component" value="Unassembled WGS sequence"/>
</dbReference>
<sequence>MKVEQILQLIDAVSNSELTEFKYEEDGVKLSLKKTDGKEVTVIPAPLPAPAAPAVPMAAVPAPAAVFPEAPAAGTVSTAATSQAADAKEAPAGNVVRSPLVGTFYAAPAEDAEPFVKVGDSVKEGQVLAIVEAMKLMNEIESDFTGTVTEILVENGQPVEFGQPLFVIS</sequence>
<evidence type="ECO:0000256" key="2">
    <source>
        <dbReference type="ARBA" id="ARBA00017562"/>
    </source>
</evidence>
<dbReference type="GO" id="GO:0003989">
    <property type="term" value="F:acetyl-CoA carboxylase activity"/>
    <property type="evidence" value="ECO:0007669"/>
    <property type="project" value="InterPro"/>
</dbReference>
<reference evidence="10" key="1">
    <citation type="journal article" date="2021" name="PeerJ">
        <title>Extensive microbial diversity within the chicken gut microbiome revealed by metagenomics and culture.</title>
        <authorList>
            <person name="Gilroy R."/>
            <person name="Ravi A."/>
            <person name="Getino M."/>
            <person name="Pursley I."/>
            <person name="Horton D.L."/>
            <person name="Alikhan N.F."/>
            <person name="Baker D."/>
            <person name="Gharbi K."/>
            <person name="Hall N."/>
            <person name="Watson M."/>
            <person name="Adriaenssens E.M."/>
            <person name="Foster-Nyarko E."/>
            <person name="Jarju S."/>
            <person name="Secka A."/>
            <person name="Antonio M."/>
            <person name="Oren A."/>
            <person name="Chaudhuri R.R."/>
            <person name="La Ragione R."/>
            <person name="Hildebrand F."/>
            <person name="Pallen M.J."/>
        </authorList>
    </citation>
    <scope>NUCLEOTIDE SEQUENCE</scope>
    <source>
        <strain evidence="10">ChiSjej2B20-11307</strain>
    </source>
</reference>
<dbReference type="InterPro" id="IPR050709">
    <property type="entry name" value="Biotin_Carboxyl_Carrier/Decarb"/>
</dbReference>
<name>A0A9D2HAU1_9FIRM</name>
<protein>
    <recommendedName>
        <fullName evidence="2 8">Biotin carboxyl carrier protein of acetyl-CoA carboxylase</fullName>
    </recommendedName>
</protein>
<dbReference type="FunFam" id="2.40.50.100:FF:000003">
    <property type="entry name" value="Acetyl-CoA carboxylase biotin carboxyl carrier protein"/>
    <property type="match status" value="1"/>
</dbReference>
<dbReference type="GO" id="GO:0006633">
    <property type="term" value="P:fatty acid biosynthetic process"/>
    <property type="evidence" value="ECO:0007669"/>
    <property type="project" value="UniProtKB-KW"/>
</dbReference>
<dbReference type="NCBIfam" id="TIGR00531">
    <property type="entry name" value="BCCP"/>
    <property type="match status" value="1"/>
</dbReference>
<keyword evidence="7 8" id="KW-0092">Biotin</keyword>
<evidence type="ECO:0000256" key="7">
    <source>
        <dbReference type="ARBA" id="ARBA00023267"/>
    </source>
</evidence>
<keyword evidence="4 8" id="KW-0276">Fatty acid metabolism</keyword>
<dbReference type="Pfam" id="PF00364">
    <property type="entry name" value="Biotin_lipoyl"/>
    <property type="match status" value="1"/>
</dbReference>
<gene>
    <name evidence="10" type="ORF">H9798_08075</name>
</gene>
<feature type="domain" description="Lipoyl-binding" evidence="9">
    <location>
        <begin position="93"/>
        <end position="169"/>
    </location>
</feature>
<comment type="function">
    <text evidence="8">This protein is a component of the acetyl coenzyme A carboxylase complex; first, biotin carboxylase catalyzes the carboxylation of the carrier protein and then the transcarboxylase transfers the carboxyl group to form malonyl-CoA.</text>
</comment>
<organism evidence="10 11">
    <name type="scientific">Candidatus Mediterraneibacter pullicola</name>
    <dbReference type="NCBI Taxonomy" id="2838682"/>
    <lineage>
        <taxon>Bacteria</taxon>
        <taxon>Bacillati</taxon>
        <taxon>Bacillota</taxon>
        <taxon>Clostridia</taxon>
        <taxon>Lachnospirales</taxon>
        <taxon>Lachnospiraceae</taxon>
        <taxon>Mediterraneibacter</taxon>
    </lineage>
</organism>
<dbReference type="Gene3D" id="2.40.50.100">
    <property type="match status" value="1"/>
</dbReference>
<dbReference type="SUPFAM" id="SSF51230">
    <property type="entry name" value="Single hybrid motif"/>
    <property type="match status" value="1"/>
</dbReference>
<evidence type="ECO:0000256" key="4">
    <source>
        <dbReference type="ARBA" id="ARBA00022832"/>
    </source>
</evidence>
<dbReference type="PANTHER" id="PTHR45266">
    <property type="entry name" value="OXALOACETATE DECARBOXYLASE ALPHA CHAIN"/>
    <property type="match status" value="1"/>
</dbReference>
<keyword evidence="5 8" id="KW-0443">Lipid metabolism</keyword>
<evidence type="ECO:0000313" key="11">
    <source>
        <dbReference type="Proteomes" id="UP000824223"/>
    </source>
</evidence>
<evidence type="ECO:0000256" key="3">
    <source>
        <dbReference type="ARBA" id="ARBA00022516"/>
    </source>
</evidence>
<dbReference type="InterPro" id="IPR001882">
    <property type="entry name" value="Biotin_BS"/>
</dbReference>
<keyword evidence="10" id="KW-0436">Ligase</keyword>
<evidence type="ECO:0000259" key="9">
    <source>
        <dbReference type="PROSITE" id="PS50968"/>
    </source>
</evidence>